<evidence type="ECO:0000256" key="7">
    <source>
        <dbReference type="ARBA" id="ARBA00024910"/>
    </source>
</evidence>
<dbReference type="Proteomes" id="UP000294721">
    <property type="component" value="Unassembled WGS sequence"/>
</dbReference>
<dbReference type="InterPro" id="IPR036192">
    <property type="entry name" value="Cell_div_ZapA-like_sf"/>
</dbReference>
<dbReference type="GO" id="GO:0030428">
    <property type="term" value="C:cell septum"/>
    <property type="evidence" value="ECO:0007669"/>
    <property type="project" value="TreeGrafter"/>
</dbReference>
<evidence type="ECO:0000256" key="3">
    <source>
        <dbReference type="ARBA" id="ARBA00022490"/>
    </source>
</evidence>
<dbReference type="GO" id="GO:0000917">
    <property type="term" value="P:division septum assembly"/>
    <property type="evidence" value="ECO:0007669"/>
    <property type="project" value="UniProtKB-KW"/>
</dbReference>
<reference evidence="11" key="2">
    <citation type="submission" date="2021-12" db="EMBL/GenBank/DDBJ databases">
        <authorList>
            <person name="Veyrier F.J."/>
        </authorList>
    </citation>
    <scope>NUCLEOTIDE SEQUENCE</scope>
    <source>
        <strain evidence="11">1258/02</strain>
    </source>
</reference>
<dbReference type="PANTHER" id="PTHR34981:SF1">
    <property type="entry name" value="CELL DIVISION PROTEIN ZAPA"/>
    <property type="match status" value="1"/>
</dbReference>
<dbReference type="Pfam" id="PF05164">
    <property type="entry name" value="ZapA"/>
    <property type="match status" value="1"/>
</dbReference>
<evidence type="ECO:0000256" key="4">
    <source>
        <dbReference type="ARBA" id="ARBA00022618"/>
    </source>
</evidence>
<evidence type="ECO:0000256" key="6">
    <source>
        <dbReference type="ARBA" id="ARBA00023306"/>
    </source>
</evidence>
<keyword evidence="3" id="KW-0963">Cytoplasm</keyword>
<dbReference type="Proteomes" id="UP000829756">
    <property type="component" value="Chromosome"/>
</dbReference>
<dbReference type="GO" id="GO:0005829">
    <property type="term" value="C:cytosol"/>
    <property type="evidence" value="ECO:0007669"/>
    <property type="project" value="TreeGrafter"/>
</dbReference>
<evidence type="ECO:0000313" key="13">
    <source>
        <dbReference type="Proteomes" id="UP000829756"/>
    </source>
</evidence>
<evidence type="ECO:0000313" key="12">
    <source>
        <dbReference type="Proteomes" id="UP000294721"/>
    </source>
</evidence>
<proteinExistence type="predicted"/>
<dbReference type="InterPro" id="IPR007838">
    <property type="entry name" value="Cell_div_ZapA-like"/>
</dbReference>
<dbReference type="GO" id="GO:0032153">
    <property type="term" value="C:cell division site"/>
    <property type="evidence" value="ECO:0007669"/>
    <property type="project" value="TreeGrafter"/>
</dbReference>
<keyword evidence="4 11" id="KW-0132">Cell division</keyword>
<reference evidence="11" key="3">
    <citation type="journal article" date="2022" name="Res Sq">
        <title>Evolution of multicellular longitudinally dividing oral cavity symbionts (Neisseriaceae).</title>
        <authorList>
            <person name="Nyongesa S."/>
            <person name="Weber P."/>
            <person name="Bernet E."/>
            <person name="Pullido F."/>
            <person name="Nieckarz M."/>
            <person name="Delaby M."/>
            <person name="Nieves C."/>
            <person name="Viehboeck T."/>
            <person name="Krause N."/>
            <person name="Rivera-Millot A."/>
            <person name="Nakamura A."/>
            <person name="Vischer N."/>
            <person name="VanNieuwenhze M."/>
            <person name="Brun Y."/>
            <person name="Cava F."/>
            <person name="Bulgheresi S."/>
            <person name="Veyrier F."/>
        </authorList>
    </citation>
    <scope>NUCLEOTIDE SEQUENCE</scope>
    <source>
        <strain evidence="11">1258/02</strain>
    </source>
</reference>
<keyword evidence="6" id="KW-0131">Cell cycle</keyword>
<accession>A0AAE9GWS8</accession>
<dbReference type="GO" id="GO:0043093">
    <property type="term" value="P:FtsZ-dependent cytokinesis"/>
    <property type="evidence" value="ECO:0007669"/>
    <property type="project" value="TreeGrafter"/>
</dbReference>
<dbReference type="InterPro" id="IPR042233">
    <property type="entry name" value="Cell_div_ZapA_N"/>
</dbReference>
<dbReference type="GO" id="GO:0000921">
    <property type="term" value="P:septin ring assembly"/>
    <property type="evidence" value="ECO:0007669"/>
    <property type="project" value="TreeGrafter"/>
</dbReference>
<evidence type="ECO:0000256" key="8">
    <source>
        <dbReference type="ARBA" id="ARBA00026068"/>
    </source>
</evidence>
<evidence type="ECO:0000256" key="5">
    <source>
        <dbReference type="ARBA" id="ARBA00023210"/>
    </source>
</evidence>
<gene>
    <name evidence="10" type="ORF">EV680_12336</name>
    <name evidence="11" type="ORF">LVJ78_10665</name>
</gene>
<evidence type="ECO:0000313" key="10">
    <source>
        <dbReference type="EMBL" id="TCP02740.1"/>
    </source>
</evidence>
<sequence length="101" mass="10981">MSSEQISITIMGRAFNIGTPPEEKATLLQAVDMLNQKINAIKQGGRIIETDKIAIMAALNVVHDLLKMSMKDDLAIGEFERKITDMAAVCDKALAKLPPGQ</sequence>
<name>A0AAE9GWS8_9NEIS</name>
<dbReference type="PANTHER" id="PTHR34981">
    <property type="entry name" value="CELL DIVISION PROTEIN ZAPA"/>
    <property type="match status" value="1"/>
</dbReference>
<dbReference type="EMBL" id="CP091507">
    <property type="protein sequence ID" value="UOO79138.1"/>
    <property type="molecule type" value="Genomic_DNA"/>
</dbReference>
<protein>
    <recommendedName>
        <fullName evidence="2">Cell division protein ZapA</fullName>
    </recommendedName>
    <alternativeName>
        <fullName evidence="9">Z ring-associated protein ZapA</fullName>
    </alternativeName>
</protein>
<keyword evidence="12" id="KW-1185">Reference proteome</keyword>
<keyword evidence="5" id="KW-0717">Septation</keyword>
<comment type="subcellular location">
    <subcellularLocation>
        <location evidence="1">Cytoplasm</location>
    </subcellularLocation>
</comment>
<dbReference type="SUPFAM" id="SSF102829">
    <property type="entry name" value="Cell division protein ZapA-like"/>
    <property type="match status" value="1"/>
</dbReference>
<evidence type="ECO:0000256" key="1">
    <source>
        <dbReference type="ARBA" id="ARBA00004496"/>
    </source>
</evidence>
<dbReference type="RefSeq" id="WP_132954363.1">
    <property type="nucleotide sequence ID" value="NZ_CALJUB010000187.1"/>
</dbReference>
<dbReference type="KEGG" id="usu:LVJ78_10665"/>
<evidence type="ECO:0000256" key="2">
    <source>
        <dbReference type="ARBA" id="ARBA00015195"/>
    </source>
</evidence>
<dbReference type="Gene3D" id="3.30.160.880">
    <property type="entry name" value="Cell division protein ZapA protomer, N-terminal domain"/>
    <property type="match status" value="1"/>
</dbReference>
<dbReference type="EMBL" id="SLXE01000023">
    <property type="protein sequence ID" value="TCP02740.1"/>
    <property type="molecule type" value="Genomic_DNA"/>
</dbReference>
<comment type="function">
    <text evidence="7">Activator of cell division through the inhibition of FtsZ GTPase activity, therefore promoting FtsZ assembly into bundles of protofilaments necessary for the formation of the division Z ring. It is recruited early at mid-cell but it is not essential for cell division.</text>
</comment>
<comment type="subunit">
    <text evidence="8">Homodimer. Interacts with FtsZ.</text>
</comment>
<dbReference type="AlphaFoldDB" id="A0AAE9GWS8"/>
<organism evidence="11 13">
    <name type="scientific">Uruburuella suis</name>
    <dbReference type="NCBI Taxonomy" id="252130"/>
    <lineage>
        <taxon>Bacteria</taxon>
        <taxon>Pseudomonadati</taxon>
        <taxon>Pseudomonadota</taxon>
        <taxon>Betaproteobacteria</taxon>
        <taxon>Neisseriales</taxon>
        <taxon>Neisseriaceae</taxon>
        <taxon>Uruburuella</taxon>
    </lineage>
</organism>
<evidence type="ECO:0000256" key="9">
    <source>
        <dbReference type="ARBA" id="ARBA00033158"/>
    </source>
</evidence>
<reference evidence="10 12" key="1">
    <citation type="submission" date="2019-03" db="EMBL/GenBank/DDBJ databases">
        <title>Genomic Encyclopedia of Type Strains, Phase IV (KMG-IV): sequencing the most valuable type-strain genomes for metagenomic binning, comparative biology and taxonomic classification.</title>
        <authorList>
            <person name="Goeker M."/>
        </authorList>
    </citation>
    <scope>NUCLEOTIDE SEQUENCE [LARGE SCALE GENOMIC DNA]</scope>
    <source>
        <strain evidence="10 12">DSM 17474</strain>
    </source>
</reference>
<dbReference type="Gene3D" id="1.20.5.50">
    <property type="match status" value="1"/>
</dbReference>
<evidence type="ECO:0000313" key="11">
    <source>
        <dbReference type="EMBL" id="UOO79138.1"/>
    </source>
</evidence>